<dbReference type="InterPro" id="IPR014729">
    <property type="entry name" value="Rossmann-like_a/b/a_fold"/>
</dbReference>
<protein>
    <recommendedName>
        <fullName evidence="3">[Citrate [pro-3S]-lyase] ligase</fullName>
        <ecNumber evidence="3">6.2.1.22</ecNumber>
    </recommendedName>
</protein>
<evidence type="ECO:0000259" key="4">
    <source>
        <dbReference type="PROSITE" id="PS51186"/>
    </source>
</evidence>
<comment type="catalytic activity">
    <reaction evidence="3">
        <text>holo-[citrate lyase ACP] + acetate + ATP = acetyl-[citrate lyase ACP] + AMP + diphosphate</text>
        <dbReference type="Rhea" id="RHEA:23788"/>
        <dbReference type="Rhea" id="RHEA-COMP:10158"/>
        <dbReference type="Rhea" id="RHEA-COMP:13710"/>
        <dbReference type="ChEBI" id="CHEBI:30089"/>
        <dbReference type="ChEBI" id="CHEBI:30616"/>
        <dbReference type="ChEBI" id="CHEBI:33019"/>
        <dbReference type="ChEBI" id="CHEBI:82683"/>
        <dbReference type="ChEBI" id="CHEBI:137976"/>
        <dbReference type="ChEBI" id="CHEBI:456215"/>
        <dbReference type="EC" id="6.2.1.22"/>
    </reaction>
</comment>
<dbReference type="InterPro" id="IPR005216">
    <property type="entry name" value="Citrate_lyase_ligase"/>
</dbReference>
<dbReference type="NCBIfam" id="TIGR00125">
    <property type="entry name" value="cyt_tran_rel"/>
    <property type="match status" value="1"/>
</dbReference>
<comment type="function">
    <text evidence="3">Acetylation of prosthetic group (2-(5''-phosphoribosyl)-3'-dephosphocoenzyme-A) of the gamma subunit of citrate lyase.</text>
</comment>
<gene>
    <name evidence="5" type="primary">citC</name>
    <name evidence="5" type="ORF">VXS06_19440</name>
</gene>
<comment type="caution">
    <text evidence="5">The sequence shown here is derived from an EMBL/GenBank/DDBJ whole genome shotgun (WGS) entry which is preliminary data.</text>
</comment>
<keyword evidence="2 3" id="KW-0067">ATP-binding</keyword>
<sequence length="335" mass="37915">MQVQLSIVSAPSILYQDDINQLLEQQRLRYELDIEYLCIVHNHLGEVVGCVGLADRMLKCFALKEEYQGDGISRSMITEIILLAFQLQRKSLSIFTSPDKVVIFQSMGFTPLTSLCRHSVLLVNRPEEIIALQSQLSKTKVNGDRIAAIVINANPFTKGHACLIEKASKECDWVHVFVVREENPPFTFQDRWAMVLEGTKQIGNLTLHKGNNYMISKRTFPSYFLKNIGEVNQLHAEIDCEIFVKYIAPCLGITHRYIGSEPHCAITRNYNQVMRKILSPEVKVVEVERIAINGTCISASIVRKQLINTTSLVASFLPISTINYLIEHCGYALQI</sequence>
<dbReference type="EMBL" id="JAYXUG010000035">
    <property type="protein sequence ID" value="MEC6833934.1"/>
    <property type="molecule type" value="Genomic_DNA"/>
</dbReference>
<keyword evidence="3 5" id="KW-0436">Ligase</keyword>
<evidence type="ECO:0000256" key="2">
    <source>
        <dbReference type="ARBA" id="ARBA00022840"/>
    </source>
</evidence>
<name>A0ABU6LEB5_9GAMM</name>
<dbReference type="Proteomes" id="UP001306119">
    <property type="component" value="Unassembled WGS sequence"/>
</dbReference>
<organism evidence="5 6">
    <name type="scientific">Photobacterium toruni</name>
    <dbReference type="NCBI Taxonomy" id="1935446"/>
    <lineage>
        <taxon>Bacteria</taxon>
        <taxon>Pseudomonadati</taxon>
        <taxon>Pseudomonadota</taxon>
        <taxon>Gammaproteobacteria</taxon>
        <taxon>Vibrionales</taxon>
        <taxon>Vibrionaceae</taxon>
        <taxon>Photobacterium</taxon>
    </lineage>
</organism>
<dbReference type="Pfam" id="PF08218">
    <property type="entry name" value="Citrate_ly_lig"/>
    <property type="match status" value="1"/>
</dbReference>
<dbReference type="SUPFAM" id="SSF52374">
    <property type="entry name" value="Nucleotidylyl transferase"/>
    <property type="match status" value="1"/>
</dbReference>
<dbReference type="Pfam" id="PF13673">
    <property type="entry name" value="Acetyltransf_10"/>
    <property type="match status" value="1"/>
</dbReference>
<dbReference type="NCBIfam" id="TIGR00124">
    <property type="entry name" value="cit_ly_ligase"/>
    <property type="match status" value="1"/>
</dbReference>
<dbReference type="PIRSF" id="PIRSF005751">
    <property type="entry name" value="Acet_citr_lig"/>
    <property type="match status" value="1"/>
</dbReference>
<reference evidence="5 6" key="1">
    <citation type="submission" date="2024-01" db="EMBL/GenBank/DDBJ databases">
        <title>Active colonisers of the gastrointestinal tract of Atlantic salmon farmed in a warm water region.</title>
        <authorList>
            <person name="Bowman J.P."/>
        </authorList>
    </citation>
    <scope>NUCLEOTIDE SEQUENCE [LARGE SCALE GENOMIC DNA]</scope>
    <source>
        <strain evidence="5 6">S3MW1</strain>
    </source>
</reference>
<dbReference type="PROSITE" id="PS51186">
    <property type="entry name" value="GNAT"/>
    <property type="match status" value="1"/>
</dbReference>
<dbReference type="InterPro" id="IPR016181">
    <property type="entry name" value="Acyl_CoA_acyltransferase"/>
</dbReference>
<dbReference type="SUPFAM" id="SSF55729">
    <property type="entry name" value="Acyl-CoA N-acyltransferases (Nat)"/>
    <property type="match status" value="1"/>
</dbReference>
<evidence type="ECO:0000313" key="5">
    <source>
        <dbReference type="EMBL" id="MEC6833934.1"/>
    </source>
</evidence>
<dbReference type="InterPro" id="IPR000182">
    <property type="entry name" value="GNAT_dom"/>
</dbReference>
<dbReference type="Gene3D" id="3.40.50.620">
    <property type="entry name" value="HUPs"/>
    <property type="match status" value="1"/>
</dbReference>
<dbReference type="EC" id="6.2.1.22" evidence="3"/>
<accession>A0ABU6LEB5</accession>
<dbReference type="PANTHER" id="PTHR40599">
    <property type="entry name" value="[CITRATE [PRO-3S]-LYASE] LIGASE"/>
    <property type="match status" value="1"/>
</dbReference>
<dbReference type="InterPro" id="IPR013166">
    <property type="entry name" value="Citrate_lyase_ligase_C"/>
</dbReference>
<dbReference type="GO" id="GO:0008771">
    <property type="term" value="F:[citrate (pro-3S)-lyase] ligase activity"/>
    <property type="evidence" value="ECO:0007669"/>
    <property type="project" value="UniProtKB-EC"/>
</dbReference>
<evidence type="ECO:0000256" key="3">
    <source>
        <dbReference type="PIRNR" id="PIRNR005751"/>
    </source>
</evidence>
<feature type="domain" description="N-acetyltransferase" evidence="4">
    <location>
        <begin position="1"/>
        <end position="127"/>
    </location>
</feature>
<keyword evidence="6" id="KW-1185">Reference proteome</keyword>
<proteinExistence type="predicted"/>
<dbReference type="RefSeq" id="WP_327775730.1">
    <property type="nucleotide sequence ID" value="NZ_JAYXUG010000035.1"/>
</dbReference>
<keyword evidence="1 3" id="KW-0547">Nucleotide-binding</keyword>
<dbReference type="InterPro" id="IPR004821">
    <property type="entry name" value="Cyt_trans-like"/>
</dbReference>
<dbReference type="SMART" id="SM00764">
    <property type="entry name" value="Citrate_ly_lig"/>
    <property type="match status" value="1"/>
</dbReference>
<dbReference type="PANTHER" id="PTHR40599:SF1">
    <property type="entry name" value="[CITRATE [PRO-3S]-LYASE] LIGASE"/>
    <property type="match status" value="1"/>
</dbReference>
<evidence type="ECO:0000256" key="1">
    <source>
        <dbReference type="ARBA" id="ARBA00022741"/>
    </source>
</evidence>
<dbReference type="Gene3D" id="3.40.630.30">
    <property type="match status" value="1"/>
</dbReference>
<evidence type="ECO:0000313" key="6">
    <source>
        <dbReference type="Proteomes" id="UP001306119"/>
    </source>
</evidence>